<comment type="caution">
    <text evidence="3">The sequence shown here is derived from an EMBL/GenBank/DDBJ whole genome shotgun (WGS) entry which is preliminary data.</text>
</comment>
<keyword evidence="2" id="KW-0560">Oxidoreductase</keyword>
<proteinExistence type="inferred from homology"/>
<comment type="similarity">
    <text evidence="1">Belongs to the short-chain dehydrogenases/reductases (SDR) family.</text>
</comment>
<dbReference type="EMBL" id="JBFXLQ010000018">
    <property type="protein sequence ID" value="KAL2867462.1"/>
    <property type="molecule type" value="Genomic_DNA"/>
</dbReference>
<reference evidence="3 4" key="1">
    <citation type="submission" date="2024-07" db="EMBL/GenBank/DDBJ databases">
        <title>Section-level genome sequencing and comparative genomics of Aspergillus sections Usti and Cavernicolus.</title>
        <authorList>
            <consortium name="Lawrence Berkeley National Laboratory"/>
            <person name="Nybo J.L."/>
            <person name="Vesth T.C."/>
            <person name="Theobald S."/>
            <person name="Frisvad J.C."/>
            <person name="Larsen T.O."/>
            <person name="Kjaerboelling I."/>
            <person name="Rothschild-Mancinelli K."/>
            <person name="Lyhne E.K."/>
            <person name="Kogle M.E."/>
            <person name="Barry K."/>
            <person name="Clum A."/>
            <person name="Na H."/>
            <person name="Ledsgaard L."/>
            <person name="Lin J."/>
            <person name="Lipzen A."/>
            <person name="Kuo A."/>
            <person name="Riley R."/>
            <person name="Mondo S."/>
            <person name="Labutti K."/>
            <person name="Haridas S."/>
            <person name="Pangalinan J."/>
            <person name="Salamov A.A."/>
            <person name="Simmons B.A."/>
            <person name="Magnuson J.K."/>
            <person name="Chen J."/>
            <person name="Drula E."/>
            <person name="Henrissat B."/>
            <person name="Wiebenga A."/>
            <person name="Lubbers R.J."/>
            <person name="Gomes A.C."/>
            <person name="Macurrencykelacurrency M.R."/>
            <person name="Stajich J."/>
            <person name="Grigoriev I.V."/>
            <person name="Mortensen U.H."/>
            <person name="De Vries R.P."/>
            <person name="Baker S.E."/>
            <person name="Andersen M.R."/>
        </authorList>
    </citation>
    <scope>NUCLEOTIDE SEQUENCE [LARGE SCALE GENOMIC DNA]</scope>
    <source>
        <strain evidence="3 4">CBS 449.75</strain>
    </source>
</reference>
<keyword evidence="4" id="KW-1185">Reference proteome</keyword>
<dbReference type="InterPro" id="IPR002347">
    <property type="entry name" value="SDR_fam"/>
</dbReference>
<evidence type="ECO:0000256" key="2">
    <source>
        <dbReference type="ARBA" id="ARBA00023002"/>
    </source>
</evidence>
<dbReference type="Pfam" id="PF00106">
    <property type="entry name" value="adh_short"/>
    <property type="match status" value="1"/>
</dbReference>
<dbReference type="InterPro" id="IPR036291">
    <property type="entry name" value="NAD(P)-bd_dom_sf"/>
</dbReference>
<dbReference type="RefSeq" id="XP_070886441.1">
    <property type="nucleotide sequence ID" value="XM_071032872.1"/>
</dbReference>
<dbReference type="PRINTS" id="PR00081">
    <property type="entry name" value="GDHRDH"/>
</dbReference>
<sequence length="339" mass="36666">MGGLLGQLFTKLRLPPRAAIEGKTVLVTGANTGLGREAARHALALGAATVLLGVRTLSKGEEAKADIESSTGNVGKDKVLIWTIDLESFASVQSFAARVRKYVFANQGRLDIAIMNAGLASTEWALTRDGWERQIQVNVLSTALLSLELLPLLVHTRDKHPDSRPHLSLVTSDSHESVKFPEHAAAGVFAALNNQEQWAASQKLGGPVERYSVTKLMDILIAEEMARIVPRDDSGSPLVVVNSVAPGFCKSDLLTREKAPWILKVIQALVARSVEEGSKTLLHAATQGVESHGKWLENEAITVPGKFVTDPNQAAFREKAWKEILAVLTGVDSSLRTQY</sequence>
<dbReference type="SUPFAM" id="SSF51735">
    <property type="entry name" value="NAD(P)-binding Rossmann-fold domains"/>
    <property type="match status" value="1"/>
</dbReference>
<name>A0ABR4LVS7_9EURO</name>
<organism evidence="3 4">
    <name type="scientific">Aspergillus lucknowensis</name>
    <dbReference type="NCBI Taxonomy" id="176173"/>
    <lineage>
        <taxon>Eukaryota</taxon>
        <taxon>Fungi</taxon>
        <taxon>Dikarya</taxon>
        <taxon>Ascomycota</taxon>
        <taxon>Pezizomycotina</taxon>
        <taxon>Eurotiomycetes</taxon>
        <taxon>Eurotiomycetidae</taxon>
        <taxon>Eurotiales</taxon>
        <taxon>Aspergillaceae</taxon>
        <taxon>Aspergillus</taxon>
        <taxon>Aspergillus subgen. Nidulantes</taxon>
    </lineage>
</organism>
<evidence type="ECO:0000313" key="4">
    <source>
        <dbReference type="Proteomes" id="UP001610432"/>
    </source>
</evidence>
<dbReference type="Proteomes" id="UP001610432">
    <property type="component" value="Unassembled WGS sequence"/>
</dbReference>
<evidence type="ECO:0000256" key="1">
    <source>
        <dbReference type="ARBA" id="ARBA00006484"/>
    </source>
</evidence>
<accession>A0ABR4LVS7</accession>
<dbReference type="PANTHER" id="PTHR43157:SF31">
    <property type="entry name" value="PHOSPHATIDYLINOSITOL-GLYCAN BIOSYNTHESIS CLASS F PROTEIN"/>
    <property type="match status" value="1"/>
</dbReference>
<dbReference type="Gene3D" id="3.40.50.720">
    <property type="entry name" value="NAD(P)-binding Rossmann-like Domain"/>
    <property type="match status" value="1"/>
</dbReference>
<evidence type="ECO:0000313" key="3">
    <source>
        <dbReference type="EMBL" id="KAL2867462.1"/>
    </source>
</evidence>
<protein>
    <submittedName>
        <fullName evidence="3">Uncharacterized protein</fullName>
    </submittedName>
</protein>
<gene>
    <name evidence="3" type="ORF">BJX67DRAFT_380809</name>
</gene>
<dbReference type="GeneID" id="98147944"/>
<dbReference type="PANTHER" id="PTHR43157">
    <property type="entry name" value="PHOSPHATIDYLINOSITOL-GLYCAN BIOSYNTHESIS CLASS F PROTEIN-RELATED"/>
    <property type="match status" value="1"/>
</dbReference>